<dbReference type="STRING" id="246787.BcellWH2_03836"/>
<evidence type="ECO:0000313" key="2">
    <source>
        <dbReference type="EMBL" id="KAA5415841.1"/>
    </source>
</evidence>
<dbReference type="SMART" id="SM00915">
    <property type="entry name" value="Jacalin"/>
    <property type="match status" value="1"/>
</dbReference>
<dbReference type="EMBL" id="VVYV01000030">
    <property type="protein sequence ID" value="KAA5415841.1"/>
    <property type="molecule type" value="Genomic_DNA"/>
</dbReference>
<gene>
    <name evidence="2" type="ORF">F2Y81_17160</name>
</gene>
<dbReference type="Gene3D" id="2.100.10.30">
    <property type="entry name" value="Jacalin-like lectin domain"/>
    <property type="match status" value="1"/>
</dbReference>
<dbReference type="Pfam" id="PF01419">
    <property type="entry name" value="Jacalin"/>
    <property type="match status" value="1"/>
</dbReference>
<dbReference type="RefSeq" id="WP_060407972.1">
    <property type="nucleotide sequence ID" value="NZ_CABMLT010000010.1"/>
</dbReference>
<proteinExistence type="predicted"/>
<sequence length="254" mass="27894">MKNQLSTFTIFFFALLVSCTNDNEPVIINKSSIDSDVISAKSIATDTSYISYMTYIHQLEQNFEGKTIYHNYNRPDFSKEIEHLKSMNSKEIETPAFSANTRISNGISFGPWGGNGGASFDAPATLSGNATWKKILAIKVKHGAVIDAIQVYWVDSNNIYTNSAHFGGNGGAESWMFLANNEYITSLQVSSGGKVDKLVFTTNLNKVYVFGGSGGDWTSVDFGNIGLQMHGIYGKSGKKVDQIGIYCYPNSMFE</sequence>
<comment type="caution">
    <text evidence="2">The sequence shown here is derived from an EMBL/GenBank/DDBJ whole genome shotgun (WGS) entry which is preliminary data.</text>
</comment>
<dbReference type="InterPro" id="IPR001229">
    <property type="entry name" value="Jacalin-like_lectin_dom"/>
</dbReference>
<evidence type="ECO:0000313" key="3">
    <source>
        <dbReference type="Proteomes" id="UP000448877"/>
    </source>
</evidence>
<protein>
    <recommendedName>
        <fullName evidence="1">Jacalin-type lectin domain-containing protein</fullName>
    </recommendedName>
</protein>
<dbReference type="PROSITE" id="PS51257">
    <property type="entry name" value="PROKAR_LIPOPROTEIN"/>
    <property type="match status" value="1"/>
</dbReference>
<dbReference type="GeneID" id="66310397"/>
<dbReference type="PROSITE" id="PS51752">
    <property type="entry name" value="JACALIN_LECTIN"/>
    <property type="match status" value="1"/>
</dbReference>
<feature type="domain" description="Jacalin-type lectin" evidence="1">
    <location>
        <begin position="106"/>
        <end position="249"/>
    </location>
</feature>
<dbReference type="Proteomes" id="UP000448877">
    <property type="component" value="Unassembled WGS sequence"/>
</dbReference>
<organism evidence="2 3">
    <name type="scientific">Bacteroides cellulosilyticus</name>
    <dbReference type="NCBI Taxonomy" id="246787"/>
    <lineage>
        <taxon>Bacteria</taxon>
        <taxon>Pseudomonadati</taxon>
        <taxon>Bacteroidota</taxon>
        <taxon>Bacteroidia</taxon>
        <taxon>Bacteroidales</taxon>
        <taxon>Bacteroidaceae</taxon>
        <taxon>Bacteroides</taxon>
    </lineage>
</organism>
<dbReference type="SUPFAM" id="SSF51101">
    <property type="entry name" value="Mannose-binding lectins"/>
    <property type="match status" value="1"/>
</dbReference>
<dbReference type="PANTHER" id="PTHR46506">
    <property type="entry name" value="OS05G0143600 PROTEIN"/>
    <property type="match status" value="1"/>
</dbReference>
<evidence type="ECO:0000259" key="1">
    <source>
        <dbReference type="PROSITE" id="PS51752"/>
    </source>
</evidence>
<accession>A0A108TBF0</accession>
<reference evidence="2 3" key="1">
    <citation type="journal article" date="2019" name="Nat. Med.">
        <title>A library of human gut bacterial isolates paired with longitudinal multiomics data enables mechanistic microbiome research.</title>
        <authorList>
            <person name="Poyet M."/>
            <person name="Groussin M."/>
            <person name="Gibbons S.M."/>
            <person name="Avila-Pacheco J."/>
            <person name="Jiang X."/>
            <person name="Kearney S.M."/>
            <person name="Perrotta A.R."/>
            <person name="Berdy B."/>
            <person name="Zhao S."/>
            <person name="Lieberman T.D."/>
            <person name="Swanson P.K."/>
            <person name="Smith M."/>
            <person name="Roesemann S."/>
            <person name="Alexander J.E."/>
            <person name="Rich S.A."/>
            <person name="Livny J."/>
            <person name="Vlamakis H."/>
            <person name="Clish C."/>
            <person name="Bullock K."/>
            <person name="Deik A."/>
            <person name="Scott J."/>
            <person name="Pierce K.A."/>
            <person name="Xavier R.J."/>
            <person name="Alm E.J."/>
        </authorList>
    </citation>
    <scope>NUCLEOTIDE SEQUENCE [LARGE SCALE GENOMIC DNA]</scope>
    <source>
        <strain evidence="2 3">BIOML-A6</strain>
    </source>
</reference>
<dbReference type="InterPro" id="IPR036404">
    <property type="entry name" value="Jacalin-like_lectin_dom_sf"/>
</dbReference>
<dbReference type="AlphaFoldDB" id="A0A108TBF0"/>
<name>A0A108TBF0_9BACE</name>